<dbReference type="AlphaFoldDB" id="A0A8J6DJT3"/>
<dbReference type="InterPro" id="IPR018358">
    <property type="entry name" value="Disintegrin_CS"/>
</dbReference>
<comment type="caution">
    <text evidence="7">Lacks conserved residue(s) required for the propagation of feature annotation.</text>
</comment>
<dbReference type="InterPro" id="IPR036436">
    <property type="entry name" value="Disintegrin_dom_sf"/>
</dbReference>
<dbReference type="InterPro" id="IPR000742">
    <property type="entry name" value="EGF"/>
</dbReference>
<dbReference type="PROSITE" id="PS50214">
    <property type="entry name" value="DISINTEGRIN_2"/>
    <property type="match status" value="1"/>
</dbReference>
<dbReference type="SUPFAM" id="SSF57552">
    <property type="entry name" value="Blood coagulation inhibitor (disintegrin)"/>
    <property type="match status" value="1"/>
</dbReference>
<keyword evidence="4 9" id="KW-0472">Membrane</keyword>
<feature type="domain" description="Peptidase M12B" evidence="11">
    <location>
        <begin position="130"/>
        <end position="322"/>
    </location>
</feature>
<comment type="subcellular location">
    <subcellularLocation>
        <location evidence="1">Membrane</location>
        <topology evidence="1">Single-pass membrane protein</topology>
    </subcellularLocation>
</comment>
<evidence type="ECO:0000256" key="9">
    <source>
        <dbReference type="SAM" id="Phobius"/>
    </source>
</evidence>
<protein>
    <submittedName>
        <fullName evidence="12">Disintegrin and metalloproteinase domain-containing protein 21</fullName>
    </submittedName>
</protein>
<evidence type="ECO:0000256" key="2">
    <source>
        <dbReference type="ARBA" id="ARBA00022692"/>
    </source>
</evidence>
<dbReference type="SUPFAM" id="SSF55486">
    <property type="entry name" value="Metalloproteases ('zincins'), catalytic domain"/>
    <property type="match status" value="1"/>
</dbReference>
<dbReference type="FunFam" id="4.10.70.10:FF:000001">
    <property type="entry name" value="Disintegrin and metalloproteinase domain-containing protein 22"/>
    <property type="match status" value="1"/>
</dbReference>
<feature type="compositionally biased region" description="Basic and acidic residues" evidence="8">
    <location>
        <begin position="671"/>
        <end position="688"/>
    </location>
</feature>
<evidence type="ECO:0000256" key="3">
    <source>
        <dbReference type="ARBA" id="ARBA00022989"/>
    </source>
</evidence>
<dbReference type="SMART" id="SM00608">
    <property type="entry name" value="ACR"/>
    <property type="match status" value="1"/>
</dbReference>
<feature type="compositionally biased region" description="Basic and acidic residues" evidence="8">
    <location>
        <begin position="732"/>
        <end position="743"/>
    </location>
</feature>
<dbReference type="InterPro" id="IPR006586">
    <property type="entry name" value="ADAM_Cys-rich"/>
</dbReference>
<keyword evidence="5 6" id="KW-1015">Disulfide bond</keyword>
<dbReference type="PROSITE" id="PS50215">
    <property type="entry name" value="ADAM_MEPRO"/>
    <property type="match status" value="1"/>
</dbReference>
<dbReference type="GO" id="GO:1990913">
    <property type="term" value="C:sperm head plasma membrane"/>
    <property type="evidence" value="ECO:0007669"/>
    <property type="project" value="TreeGrafter"/>
</dbReference>
<evidence type="ECO:0000256" key="7">
    <source>
        <dbReference type="PROSITE-ProRule" id="PRU00276"/>
    </source>
</evidence>
<dbReference type="Gene3D" id="4.10.70.10">
    <property type="entry name" value="Disintegrin domain"/>
    <property type="match status" value="1"/>
</dbReference>
<dbReference type="EMBL" id="JAGFMF010011985">
    <property type="protein sequence ID" value="KAG8508763.1"/>
    <property type="molecule type" value="Genomic_DNA"/>
</dbReference>
<keyword evidence="3 9" id="KW-1133">Transmembrane helix</keyword>
<dbReference type="OrthoDB" id="5951731at2759"/>
<dbReference type="PANTHER" id="PTHR11905">
    <property type="entry name" value="ADAM A DISINTEGRIN AND METALLOPROTEASE DOMAIN"/>
    <property type="match status" value="1"/>
</dbReference>
<accession>A0A8J6DJT3</accession>
<feature type="compositionally biased region" description="Polar residues" evidence="8">
    <location>
        <begin position="744"/>
        <end position="759"/>
    </location>
</feature>
<evidence type="ECO:0000313" key="13">
    <source>
        <dbReference type="Proteomes" id="UP000700334"/>
    </source>
</evidence>
<name>A0A8J6DJT3_GALPY</name>
<dbReference type="PANTHER" id="PTHR11905:SF140">
    <property type="entry name" value="A DISINTEGRIN AND METALLOPEPTIDASE DOMAIN 6-RELATED"/>
    <property type="match status" value="1"/>
</dbReference>
<reference evidence="12" key="1">
    <citation type="journal article" date="2021" name="Evol. Appl.">
        <title>The genome of the Pyrenean desman and the effects of bottlenecks and inbreeding on the genomic landscape of an endangered species.</title>
        <authorList>
            <person name="Escoda L."/>
            <person name="Castresana J."/>
        </authorList>
    </citation>
    <scope>NUCLEOTIDE SEQUENCE</scope>
    <source>
        <strain evidence="12">IBE-C5619</strain>
    </source>
</reference>
<feature type="transmembrane region" description="Helical" evidence="9">
    <location>
        <begin position="620"/>
        <end position="641"/>
    </location>
</feature>
<keyword evidence="2 9" id="KW-0812">Transmembrane</keyword>
<feature type="region of interest" description="Disordered" evidence="8">
    <location>
        <begin position="656"/>
        <end position="759"/>
    </location>
</feature>
<comment type="caution">
    <text evidence="12">The sequence shown here is derived from an EMBL/GenBank/DDBJ whole genome shotgun (WGS) entry which is preliminary data.</text>
</comment>
<keyword evidence="13" id="KW-1185">Reference proteome</keyword>
<evidence type="ECO:0000256" key="8">
    <source>
        <dbReference type="SAM" id="MobiDB-lite"/>
    </source>
</evidence>
<feature type="domain" description="Disintegrin" evidence="10">
    <location>
        <begin position="333"/>
        <end position="419"/>
    </location>
</feature>
<evidence type="ECO:0000259" key="10">
    <source>
        <dbReference type="PROSITE" id="PS50214"/>
    </source>
</evidence>
<dbReference type="SMART" id="SM00050">
    <property type="entry name" value="DISIN"/>
    <property type="match status" value="1"/>
</dbReference>
<dbReference type="InterPro" id="IPR001762">
    <property type="entry name" value="Disintegrin_dom"/>
</dbReference>
<dbReference type="Gene3D" id="3.40.390.10">
    <property type="entry name" value="Collagenase (Catalytic Domain)"/>
    <property type="match status" value="1"/>
</dbReference>
<dbReference type="Pfam" id="PF01421">
    <property type="entry name" value="Reprolysin"/>
    <property type="match status" value="1"/>
</dbReference>
<evidence type="ECO:0000259" key="11">
    <source>
        <dbReference type="PROSITE" id="PS50215"/>
    </source>
</evidence>
<dbReference type="InterPro" id="IPR024079">
    <property type="entry name" value="MetalloPept_cat_dom_sf"/>
</dbReference>
<sequence>MRRKRLVWSRNLLLMTQDDQGALQTDYPFIPLDCYYLGYLEDVPLSMVTVDTCYGGLQGIMKLDDLAYEVKPLKGSPTFEHIVSQLVADTNATGPTYRLGEEEGVDPRLAQANIPAGPRLSSKIYASHTAHIKGLLLSSKSMYDVYDNMSETAQFLVQLGSLMDTLLQGVDVRYHMSCLIIYNTGDPASLMPYDHFSSPFAQYYMSTLKPSLNTHSALIVSKDGPHELQYTVKPYSMCGINATLMLGHMHRHVLLLSIVATSQVARSIGVHYDDPEGCVCQRRTTCIMSLYPVLTDAFSNCSFKHMENIFSSTAASCLYAPTDIVHYNKSLTHQRCGNSILEAPEQCDCGSFKECYSNPCCRTSCRFTPRSECDTGRCCTDCKYSPAGTLCRPAINICDLPEYCRGDTLACPLDVHMQDGTPCSEEGYCYHGNCTDRTTHCREIFGEHAHNAPDGCYQINTRGHRYGHCSRKTNENAYNPCSARDVKCGRLQCANVTHLPRLQEHVGFHQSRLAGSWCFGVDEHRGTGTTDVGHVRNGTPCGRNVFCLGNECSGQIAHIGYDCMPMKCSLRGVCNSNRNCHCHVGWDPPKCLNRGAGGSVDSGSPPRRYRSVKQSNMHLLILRIMFTRVYLLIAALLFGVATNVRTIVTPKVTEVTVDKREPESDQESVEEQEKTLDKVAVDEQEKTPAEVAVEAQEKTPDEVTMGAQEKTPDEVTMGAQEKTPDEVATIEEEPKTGEDKLDTDTGSQAKPQEAQNEGP</sequence>
<dbReference type="Proteomes" id="UP000700334">
    <property type="component" value="Unassembled WGS sequence"/>
</dbReference>
<dbReference type="Pfam" id="PF00200">
    <property type="entry name" value="Disintegrin"/>
    <property type="match status" value="1"/>
</dbReference>
<evidence type="ECO:0000256" key="5">
    <source>
        <dbReference type="ARBA" id="ARBA00023157"/>
    </source>
</evidence>
<dbReference type="PROSITE" id="PS00427">
    <property type="entry name" value="DISINTEGRIN_1"/>
    <property type="match status" value="1"/>
</dbReference>
<dbReference type="PROSITE" id="PS01186">
    <property type="entry name" value="EGF_2"/>
    <property type="match status" value="1"/>
</dbReference>
<evidence type="ECO:0000256" key="1">
    <source>
        <dbReference type="ARBA" id="ARBA00004167"/>
    </source>
</evidence>
<evidence type="ECO:0000256" key="6">
    <source>
        <dbReference type="PROSITE-ProRule" id="PRU00068"/>
    </source>
</evidence>
<organism evidence="12 13">
    <name type="scientific">Galemys pyrenaicus</name>
    <name type="common">Iberian desman</name>
    <name type="synonym">Pyrenean desman</name>
    <dbReference type="NCBI Taxonomy" id="202257"/>
    <lineage>
        <taxon>Eukaryota</taxon>
        <taxon>Metazoa</taxon>
        <taxon>Chordata</taxon>
        <taxon>Craniata</taxon>
        <taxon>Vertebrata</taxon>
        <taxon>Euteleostomi</taxon>
        <taxon>Mammalia</taxon>
        <taxon>Eutheria</taxon>
        <taxon>Laurasiatheria</taxon>
        <taxon>Eulipotyphla</taxon>
        <taxon>Talpidae</taxon>
        <taxon>Galemys</taxon>
    </lineage>
</organism>
<feature type="disulfide bond" evidence="6">
    <location>
        <begin position="391"/>
        <end position="411"/>
    </location>
</feature>
<dbReference type="Pfam" id="PF08516">
    <property type="entry name" value="ADAM_CR"/>
    <property type="match status" value="1"/>
</dbReference>
<proteinExistence type="predicted"/>
<dbReference type="GO" id="GO:0009897">
    <property type="term" value="C:external side of plasma membrane"/>
    <property type="evidence" value="ECO:0007669"/>
    <property type="project" value="TreeGrafter"/>
</dbReference>
<dbReference type="GO" id="GO:0004222">
    <property type="term" value="F:metalloendopeptidase activity"/>
    <property type="evidence" value="ECO:0007669"/>
    <property type="project" value="InterPro"/>
</dbReference>
<dbReference type="GO" id="GO:0006508">
    <property type="term" value="P:proteolysis"/>
    <property type="evidence" value="ECO:0007669"/>
    <property type="project" value="InterPro"/>
</dbReference>
<evidence type="ECO:0000256" key="4">
    <source>
        <dbReference type="ARBA" id="ARBA00023136"/>
    </source>
</evidence>
<gene>
    <name evidence="12" type="ORF">J0S82_020165</name>
</gene>
<dbReference type="InterPro" id="IPR001590">
    <property type="entry name" value="Peptidase_M12B"/>
</dbReference>
<dbReference type="GO" id="GO:0008584">
    <property type="term" value="P:male gonad development"/>
    <property type="evidence" value="ECO:0007669"/>
    <property type="project" value="TreeGrafter"/>
</dbReference>
<evidence type="ECO:0000313" key="12">
    <source>
        <dbReference type="EMBL" id="KAG8508763.1"/>
    </source>
</evidence>